<proteinExistence type="inferred from homology"/>
<reference evidence="12" key="1">
    <citation type="submission" date="2021-01" db="UniProtKB">
        <authorList>
            <consortium name="EnsemblMetazoa"/>
        </authorList>
    </citation>
    <scope>IDENTIFICATION</scope>
</reference>
<dbReference type="EnsemblMetazoa" id="XM_022794542">
    <property type="protein sequence ID" value="XP_022650277"/>
    <property type="gene ID" value="LOC111245779"/>
</dbReference>
<dbReference type="SUPFAM" id="SSF55658">
    <property type="entry name" value="L9 N-domain-like"/>
    <property type="match status" value="1"/>
</dbReference>
<evidence type="ECO:0000256" key="1">
    <source>
        <dbReference type="ARBA" id="ARBA00000077"/>
    </source>
</evidence>
<dbReference type="AlphaFoldDB" id="A0A7M7M5A9"/>
<evidence type="ECO:0000256" key="3">
    <source>
        <dbReference type="ARBA" id="ARBA00005300"/>
    </source>
</evidence>
<comment type="catalytic activity">
    <reaction evidence="1 9">
        <text>Endonucleolytic cleavage to 5'-phosphomonoester.</text>
        <dbReference type="EC" id="3.1.26.4"/>
    </reaction>
</comment>
<evidence type="ECO:0000256" key="4">
    <source>
        <dbReference type="ARBA" id="ARBA00022722"/>
    </source>
</evidence>
<dbReference type="PROSITE" id="PS50879">
    <property type="entry name" value="RNASE_H_1"/>
    <property type="match status" value="1"/>
</dbReference>
<comment type="function">
    <text evidence="9">Endonuclease that specifically degrades the RNA of RNA-DNA hybrids.</text>
</comment>
<dbReference type="CTD" id="6050"/>
<dbReference type="InterPro" id="IPR011320">
    <property type="entry name" value="RNase_H1_N"/>
</dbReference>
<evidence type="ECO:0000256" key="7">
    <source>
        <dbReference type="ARBA" id="ARBA00022801"/>
    </source>
</evidence>
<dbReference type="Pfam" id="PF01693">
    <property type="entry name" value="Cauli_VI"/>
    <property type="match status" value="1"/>
</dbReference>
<comment type="cofactor">
    <cofactor evidence="2 9">
        <name>Mg(2+)</name>
        <dbReference type="ChEBI" id="CHEBI:18420"/>
    </cofactor>
</comment>
<feature type="domain" description="RNase H type-1" evidence="11">
    <location>
        <begin position="151"/>
        <end position="297"/>
    </location>
</feature>
<dbReference type="EC" id="3.1.26.4" evidence="9"/>
<keyword evidence="13" id="KW-1185">Reference proteome</keyword>
<keyword evidence="7 9" id="KW-0378">Hydrolase</keyword>
<evidence type="ECO:0000313" key="12">
    <source>
        <dbReference type="EnsemblMetazoa" id="XP_022650277"/>
    </source>
</evidence>
<dbReference type="InterPro" id="IPR017067">
    <property type="entry name" value="RNase_H1_euk"/>
</dbReference>
<keyword evidence="4 9" id="KW-0540">Nuclease</keyword>
<keyword evidence="6 9" id="KW-0255">Endonuclease</keyword>
<dbReference type="RefSeq" id="XP_022650277.1">
    <property type="nucleotide sequence ID" value="XM_022794542.1"/>
</dbReference>
<dbReference type="GeneID" id="111245779"/>
<protein>
    <recommendedName>
        <fullName evidence="9">Ribonuclease H1</fullName>
        <shortName evidence="9">RNase H1</shortName>
        <ecNumber evidence="9">3.1.26.4</ecNumber>
    </recommendedName>
</protein>
<dbReference type="Gene3D" id="3.40.970.10">
    <property type="entry name" value="Ribonuclease H1, N-terminal domain"/>
    <property type="match status" value="1"/>
</dbReference>
<dbReference type="InParanoid" id="A0A7M7M5A9"/>
<dbReference type="OrthoDB" id="407198at2759"/>
<feature type="region of interest" description="Disordered" evidence="10">
    <location>
        <begin position="80"/>
        <end position="110"/>
    </location>
</feature>
<dbReference type="InterPro" id="IPR002156">
    <property type="entry name" value="RNaseH_domain"/>
</dbReference>
<dbReference type="FunFam" id="3.30.420.10:FF:000115">
    <property type="entry name" value="Ribonuclease H"/>
    <property type="match status" value="1"/>
</dbReference>
<name>A0A7M7M5A9_VARDE</name>
<feature type="compositionally biased region" description="Polar residues" evidence="10">
    <location>
        <begin position="87"/>
        <end position="98"/>
    </location>
</feature>
<dbReference type="Proteomes" id="UP000594260">
    <property type="component" value="Unplaced"/>
</dbReference>
<dbReference type="GO" id="GO:0004523">
    <property type="term" value="F:RNA-DNA hybrid ribonuclease activity"/>
    <property type="evidence" value="ECO:0007669"/>
    <property type="project" value="UniProtKB-UniRule"/>
</dbReference>
<dbReference type="InterPro" id="IPR050092">
    <property type="entry name" value="RNase_H"/>
</dbReference>
<dbReference type="PIRSF" id="PIRSF036852">
    <property type="entry name" value="Ribonuclease_H1_euk"/>
    <property type="match status" value="1"/>
</dbReference>
<evidence type="ECO:0000256" key="9">
    <source>
        <dbReference type="PIRNR" id="PIRNR036852"/>
    </source>
</evidence>
<evidence type="ECO:0000259" key="11">
    <source>
        <dbReference type="PROSITE" id="PS50879"/>
    </source>
</evidence>
<comment type="similarity">
    <text evidence="3 9">Belongs to the RNase H family.</text>
</comment>
<dbReference type="InterPro" id="IPR037056">
    <property type="entry name" value="RNase_H1_N_sf"/>
</dbReference>
<dbReference type="KEGG" id="vde:111245779"/>
<dbReference type="InterPro" id="IPR036397">
    <property type="entry name" value="RNaseH_sf"/>
</dbReference>
<evidence type="ECO:0000256" key="5">
    <source>
        <dbReference type="ARBA" id="ARBA00022723"/>
    </source>
</evidence>
<sequence length="306" mass="33243">MNGPMIRQMLGYVRQLWFRELMASKGSFYAVRNGRQVGVVETWAECEQLVKGFARARFKKFSTRAEADRFVAGEDAPVAGEDAPAASASSKVPQNVSSEPRKKATKRKLSVTPAAGSVEFGQNSHQENTAELNAKILTAPIIKPQALGSGEVKGPVIYTDGACSGNGTGNARAGIGVYWGDGDTRNISEPLEGRPTNNRAEIHAAVAAVRQAKAQGFTCVEIRTDSDFLIKSVTKWLPSWQRNSWKSATGKPVINKEDFEVLLRATEGIDVTWRHVRGHVGIHGNEMADSLAVAGINKYNSRDESK</sequence>
<dbReference type="PANTHER" id="PTHR10642:SF26">
    <property type="entry name" value="RIBONUCLEASE H1"/>
    <property type="match status" value="1"/>
</dbReference>
<dbReference type="InterPro" id="IPR009027">
    <property type="entry name" value="Ribosomal_bL9/RNase_H1_N"/>
</dbReference>
<evidence type="ECO:0000256" key="6">
    <source>
        <dbReference type="ARBA" id="ARBA00022759"/>
    </source>
</evidence>
<dbReference type="SUPFAM" id="SSF53098">
    <property type="entry name" value="Ribonuclease H-like"/>
    <property type="match status" value="1"/>
</dbReference>
<dbReference type="GO" id="GO:0003676">
    <property type="term" value="F:nucleic acid binding"/>
    <property type="evidence" value="ECO:0007669"/>
    <property type="project" value="UniProtKB-UniRule"/>
</dbReference>
<evidence type="ECO:0000256" key="8">
    <source>
        <dbReference type="ARBA" id="ARBA00022842"/>
    </source>
</evidence>
<organism evidence="12 13">
    <name type="scientific">Varroa destructor</name>
    <name type="common">Honeybee mite</name>
    <dbReference type="NCBI Taxonomy" id="109461"/>
    <lineage>
        <taxon>Eukaryota</taxon>
        <taxon>Metazoa</taxon>
        <taxon>Ecdysozoa</taxon>
        <taxon>Arthropoda</taxon>
        <taxon>Chelicerata</taxon>
        <taxon>Arachnida</taxon>
        <taxon>Acari</taxon>
        <taxon>Parasitiformes</taxon>
        <taxon>Mesostigmata</taxon>
        <taxon>Gamasina</taxon>
        <taxon>Dermanyssoidea</taxon>
        <taxon>Varroidae</taxon>
        <taxon>Varroa</taxon>
    </lineage>
</organism>
<dbReference type="FunFam" id="3.40.970.10:FF:000001">
    <property type="entry name" value="Ribonuclease H1"/>
    <property type="match status" value="1"/>
</dbReference>
<dbReference type="OMA" id="ELWYGLY"/>
<dbReference type="Gene3D" id="3.30.420.10">
    <property type="entry name" value="Ribonuclease H-like superfamily/Ribonuclease H"/>
    <property type="match status" value="1"/>
</dbReference>
<keyword evidence="5 9" id="KW-0479">Metal-binding</keyword>
<dbReference type="GO" id="GO:0000287">
    <property type="term" value="F:magnesium ion binding"/>
    <property type="evidence" value="ECO:0007669"/>
    <property type="project" value="UniProtKB-UniRule"/>
</dbReference>
<dbReference type="CDD" id="cd09280">
    <property type="entry name" value="RNase_HI_eukaryote_like"/>
    <property type="match status" value="1"/>
</dbReference>
<dbReference type="InterPro" id="IPR012337">
    <property type="entry name" value="RNaseH-like_sf"/>
</dbReference>
<dbReference type="Pfam" id="PF00075">
    <property type="entry name" value="RNase_H"/>
    <property type="match status" value="1"/>
</dbReference>
<dbReference type="FunCoup" id="A0A7M7M5A9">
    <property type="interactions" value="1473"/>
</dbReference>
<evidence type="ECO:0000256" key="2">
    <source>
        <dbReference type="ARBA" id="ARBA00001946"/>
    </source>
</evidence>
<dbReference type="PANTHER" id="PTHR10642">
    <property type="entry name" value="RIBONUCLEASE H1"/>
    <property type="match status" value="1"/>
</dbReference>
<accession>A0A7M7M5A9</accession>
<evidence type="ECO:0000313" key="13">
    <source>
        <dbReference type="Proteomes" id="UP000594260"/>
    </source>
</evidence>
<keyword evidence="8 9" id="KW-0460">Magnesium</keyword>
<evidence type="ECO:0000256" key="10">
    <source>
        <dbReference type="SAM" id="MobiDB-lite"/>
    </source>
</evidence>
<dbReference type="GO" id="GO:0043137">
    <property type="term" value="P:DNA replication, removal of RNA primer"/>
    <property type="evidence" value="ECO:0007669"/>
    <property type="project" value="TreeGrafter"/>
</dbReference>